<accession>A0A0D6QV81</accession>
<dbReference type="PROSITE" id="PS00725">
    <property type="entry name" value="GERMIN"/>
    <property type="match status" value="1"/>
</dbReference>
<dbReference type="InterPro" id="IPR006045">
    <property type="entry name" value="Cupin_1"/>
</dbReference>
<reference evidence="14" key="1">
    <citation type="submission" date="2015-03" db="EMBL/GenBank/DDBJ databases">
        <title>A transcriptome of Araucaria cunninghamii, an australian fine timber species.</title>
        <authorList>
            <person name="Jing Yi C.J.Y."/>
            <person name="Yin San L.Y.S."/>
            <person name="Abdul Karim S.S."/>
            <person name="Wan Azmi N.N."/>
            <person name="Hercus R.R."/>
            <person name="Croft L.L."/>
        </authorList>
    </citation>
    <scope>NUCLEOTIDE SEQUENCE</scope>
    <source>
        <strain evidence="14">MI0301</strain>
        <tissue evidence="14">Leaf</tissue>
    </source>
</reference>
<dbReference type="InterPro" id="IPR014710">
    <property type="entry name" value="RmlC-like_jellyroll"/>
</dbReference>
<evidence type="ECO:0000256" key="7">
    <source>
        <dbReference type="ARBA" id="ARBA00023157"/>
    </source>
</evidence>
<evidence type="ECO:0000256" key="5">
    <source>
        <dbReference type="ARBA" id="ARBA00022723"/>
    </source>
</evidence>
<dbReference type="InterPro" id="IPR019780">
    <property type="entry name" value="Germin_Mn-BS"/>
</dbReference>
<dbReference type="PRINTS" id="PR00325">
    <property type="entry name" value="GERMIN"/>
</dbReference>
<organism evidence="14">
    <name type="scientific">Araucaria cunninghamii</name>
    <name type="common">Hoop pine</name>
    <name type="synonym">Moreton Bay pine</name>
    <dbReference type="NCBI Taxonomy" id="56994"/>
    <lineage>
        <taxon>Eukaryota</taxon>
        <taxon>Viridiplantae</taxon>
        <taxon>Streptophyta</taxon>
        <taxon>Embryophyta</taxon>
        <taxon>Tracheophyta</taxon>
        <taxon>Spermatophyta</taxon>
        <taxon>Pinopsida</taxon>
        <taxon>Pinidae</taxon>
        <taxon>Conifers II</taxon>
        <taxon>Araucariales</taxon>
        <taxon>Araucariaceae</taxon>
        <taxon>Araucaria</taxon>
    </lineage>
</organism>
<dbReference type="Pfam" id="PF00190">
    <property type="entry name" value="Cupin_1"/>
    <property type="match status" value="1"/>
</dbReference>
<protein>
    <recommendedName>
        <fullName evidence="12">Germin-like protein</fullName>
    </recommendedName>
</protein>
<feature type="binding site" evidence="10">
    <location>
        <position position="120"/>
    </location>
    <ligand>
        <name>Mn(2+)</name>
        <dbReference type="ChEBI" id="CHEBI:29035"/>
    </ligand>
</feature>
<feature type="binding site" evidence="9">
    <location>
        <position position="100"/>
    </location>
    <ligand>
        <name>oxalate</name>
        <dbReference type="ChEBI" id="CHEBI:30623"/>
    </ligand>
</feature>
<dbReference type="SUPFAM" id="SSF51182">
    <property type="entry name" value="RmlC-like cupins"/>
    <property type="match status" value="1"/>
</dbReference>
<dbReference type="InterPro" id="IPR011051">
    <property type="entry name" value="RmlC_Cupin_sf"/>
</dbReference>
<evidence type="ECO:0000256" key="12">
    <source>
        <dbReference type="RuleBase" id="RU366015"/>
    </source>
</evidence>
<dbReference type="SMART" id="SM00835">
    <property type="entry name" value="Cupin_1"/>
    <property type="match status" value="1"/>
</dbReference>
<evidence type="ECO:0000259" key="13">
    <source>
        <dbReference type="SMART" id="SM00835"/>
    </source>
</evidence>
<evidence type="ECO:0000313" key="14">
    <source>
        <dbReference type="EMBL" id="JAG93615.1"/>
    </source>
</evidence>
<dbReference type="PANTHER" id="PTHR31238">
    <property type="entry name" value="GERMIN-LIKE PROTEIN SUBFAMILY 3 MEMBER 3"/>
    <property type="match status" value="1"/>
</dbReference>
<keyword evidence="5 9" id="KW-0479">Metal-binding</keyword>
<evidence type="ECO:0000256" key="6">
    <source>
        <dbReference type="ARBA" id="ARBA00022729"/>
    </source>
</evidence>
<evidence type="ECO:0000256" key="4">
    <source>
        <dbReference type="ARBA" id="ARBA00022525"/>
    </source>
</evidence>
<evidence type="ECO:0000256" key="8">
    <source>
        <dbReference type="ARBA" id="ARBA00023211"/>
    </source>
</evidence>
<comment type="subcellular location">
    <subcellularLocation>
        <location evidence="1 12">Secreted</location>
        <location evidence="1 12">Extracellular space</location>
        <location evidence="1 12">Apoplast</location>
    </subcellularLocation>
</comment>
<evidence type="ECO:0000256" key="11">
    <source>
        <dbReference type="PIRSR" id="PIRSR601929-3"/>
    </source>
</evidence>
<feature type="binding site" evidence="9">
    <location>
        <position position="120"/>
    </location>
    <ligand>
        <name>oxalate</name>
        <dbReference type="ChEBI" id="CHEBI:30623"/>
    </ligand>
</feature>
<sequence length="222" mass="23847">MNSKPVETVIYCLLWLSLLLAMVHASDEDSLQDFCVADMSKGRVKVNGLLCKAPKRVKPSDFLFKGLRNAASTNNTFGGTVTAGNVMTFPGLNTLGISINRVDFAVGGINPPHLHPRATEIVFLMEGTIVAAFVTTNNVLFSQRMQKGDVFVIPRGLVHFQQNVGNSSAVAITAFNSQLPGAQVLPSTLFGASPAISEDVLAKAFQISHEQVKEISSKFAPK</sequence>
<feature type="signal peptide" evidence="12">
    <location>
        <begin position="1"/>
        <end position="25"/>
    </location>
</feature>
<keyword evidence="7 11" id="KW-1015">Disulfide bond</keyword>
<dbReference type="InterPro" id="IPR001929">
    <property type="entry name" value="Germin"/>
</dbReference>
<evidence type="ECO:0000256" key="3">
    <source>
        <dbReference type="ARBA" id="ARBA00022523"/>
    </source>
</evidence>
<feature type="binding site" evidence="10">
    <location>
        <position position="113"/>
    </location>
    <ligand>
        <name>Mn(2+)</name>
        <dbReference type="ChEBI" id="CHEBI:29035"/>
    </ligand>
</feature>
<proteinExistence type="inferred from homology"/>
<keyword evidence="8 9" id="KW-0464">Manganese</keyword>
<dbReference type="GO" id="GO:0010497">
    <property type="term" value="P:plasmodesmata-mediated intercellular transport"/>
    <property type="evidence" value="ECO:0007669"/>
    <property type="project" value="UniProtKB-ARBA"/>
</dbReference>
<keyword evidence="3 12" id="KW-0052">Apoplast</keyword>
<keyword evidence="6 12" id="KW-0732">Signal</keyword>
<dbReference type="CDD" id="cd02241">
    <property type="entry name" value="cupin_OxOx"/>
    <property type="match status" value="1"/>
</dbReference>
<feature type="binding site" evidence="9">
    <location>
        <position position="115"/>
    </location>
    <ligand>
        <name>oxalate</name>
        <dbReference type="ChEBI" id="CHEBI:30623"/>
    </ligand>
</feature>
<dbReference type="EMBL" id="GCKF01046161">
    <property type="protein sequence ID" value="JAG93615.1"/>
    <property type="molecule type" value="Transcribed_RNA"/>
</dbReference>
<evidence type="ECO:0000256" key="2">
    <source>
        <dbReference type="ARBA" id="ARBA00007456"/>
    </source>
</evidence>
<feature type="binding site" evidence="9">
    <location>
        <position position="110"/>
    </location>
    <ligand>
        <name>oxalate</name>
        <dbReference type="ChEBI" id="CHEBI:30623"/>
    </ligand>
</feature>
<feature type="domain" description="Cupin type-1" evidence="13">
    <location>
        <begin position="65"/>
        <end position="213"/>
    </location>
</feature>
<feature type="disulfide bond" evidence="11">
    <location>
        <begin position="35"/>
        <end position="51"/>
    </location>
</feature>
<dbReference type="GO" id="GO:2000280">
    <property type="term" value="P:regulation of root development"/>
    <property type="evidence" value="ECO:0007669"/>
    <property type="project" value="UniProtKB-ARBA"/>
</dbReference>
<dbReference type="GO" id="GO:0009506">
    <property type="term" value="C:plasmodesma"/>
    <property type="evidence" value="ECO:0007669"/>
    <property type="project" value="UniProtKB-ARBA"/>
</dbReference>
<feature type="binding site" evidence="10">
    <location>
        <position position="115"/>
    </location>
    <ligand>
        <name>Mn(2+)</name>
        <dbReference type="ChEBI" id="CHEBI:29035"/>
    </ligand>
</feature>
<feature type="binding site" evidence="10">
    <location>
        <position position="159"/>
    </location>
    <ligand>
        <name>Mn(2+)</name>
        <dbReference type="ChEBI" id="CHEBI:29035"/>
    </ligand>
</feature>
<dbReference type="GO" id="GO:0030145">
    <property type="term" value="F:manganese ion binding"/>
    <property type="evidence" value="ECO:0007669"/>
    <property type="project" value="UniProtKB-UniRule"/>
</dbReference>
<evidence type="ECO:0000256" key="9">
    <source>
        <dbReference type="PIRSR" id="PIRSR601929-1"/>
    </source>
</evidence>
<dbReference type="GO" id="GO:0048046">
    <property type="term" value="C:apoplast"/>
    <property type="evidence" value="ECO:0007669"/>
    <property type="project" value="UniProtKB-SubCell"/>
</dbReference>
<keyword evidence="4 12" id="KW-0964">Secreted</keyword>
<evidence type="ECO:0000256" key="10">
    <source>
        <dbReference type="PIRSR" id="PIRSR601929-2"/>
    </source>
</evidence>
<name>A0A0D6QV81_ARACU</name>
<dbReference type="AlphaFoldDB" id="A0A0D6QV81"/>
<evidence type="ECO:0000256" key="1">
    <source>
        <dbReference type="ARBA" id="ARBA00004271"/>
    </source>
</evidence>
<dbReference type="Gene3D" id="2.60.120.10">
    <property type="entry name" value="Jelly Rolls"/>
    <property type="match status" value="1"/>
</dbReference>
<comment type="similarity">
    <text evidence="2 12">Belongs to the germin family.</text>
</comment>
<dbReference type="FunFam" id="2.60.120.10:FF:000025">
    <property type="entry name" value="germin-like protein subfamily 2 member 1"/>
    <property type="match status" value="1"/>
</dbReference>
<feature type="chain" id="PRO_5019611320" description="Germin-like protein" evidence="12">
    <location>
        <begin position="26"/>
        <end position="222"/>
    </location>
</feature>